<dbReference type="InterPro" id="IPR002347">
    <property type="entry name" value="SDR_fam"/>
</dbReference>
<dbReference type="PANTHER" id="PTHR42879:SF2">
    <property type="entry name" value="3-OXOACYL-[ACYL-CARRIER-PROTEIN] REDUCTASE FABG"/>
    <property type="match status" value="1"/>
</dbReference>
<comment type="similarity">
    <text evidence="1">Belongs to the short-chain dehydrogenases/reductases (SDR) family.</text>
</comment>
<gene>
    <name evidence="4" type="ordered locus">Desdi_3194</name>
</gene>
<dbReference type="Pfam" id="PF13561">
    <property type="entry name" value="adh_short_C2"/>
    <property type="match status" value="1"/>
</dbReference>
<evidence type="ECO:0000256" key="2">
    <source>
        <dbReference type="ARBA" id="ARBA00023002"/>
    </source>
</evidence>
<evidence type="ECO:0000313" key="5">
    <source>
        <dbReference type="Proteomes" id="UP000010797"/>
    </source>
</evidence>
<dbReference type="PRINTS" id="PR00080">
    <property type="entry name" value="SDRFAMILY"/>
</dbReference>
<dbReference type="PANTHER" id="PTHR42879">
    <property type="entry name" value="3-OXOACYL-(ACYL-CARRIER-PROTEIN) REDUCTASE"/>
    <property type="match status" value="1"/>
</dbReference>
<organism evidence="4 5">
    <name type="scientific">Desulfitobacterium dichloroeliminans (strain LMG P-21439 / DCA1)</name>
    <dbReference type="NCBI Taxonomy" id="871963"/>
    <lineage>
        <taxon>Bacteria</taxon>
        <taxon>Bacillati</taxon>
        <taxon>Bacillota</taxon>
        <taxon>Clostridia</taxon>
        <taxon>Eubacteriales</taxon>
        <taxon>Desulfitobacteriaceae</taxon>
        <taxon>Desulfitobacterium</taxon>
    </lineage>
</organism>
<dbReference type="Proteomes" id="UP000010797">
    <property type="component" value="Chromosome"/>
</dbReference>
<evidence type="ECO:0000313" key="4">
    <source>
        <dbReference type="EMBL" id="AGA70588.1"/>
    </source>
</evidence>
<dbReference type="KEGG" id="ddl:Desdi_3194"/>
<keyword evidence="2" id="KW-0560">Oxidoreductase</keyword>
<evidence type="ECO:0000256" key="3">
    <source>
        <dbReference type="ARBA" id="ARBA00023221"/>
    </source>
</evidence>
<accession>L0FCC6</accession>
<dbReference type="GO" id="GO:0008202">
    <property type="term" value="P:steroid metabolic process"/>
    <property type="evidence" value="ECO:0007669"/>
    <property type="project" value="UniProtKB-KW"/>
</dbReference>
<protein>
    <recommendedName>
        <fullName evidence="6">3-oxoacyl-[acyl-carrier-protein] reductase</fullName>
    </recommendedName>
</protein>
<sequence length="247" mass="26636">MLLKGKNAVITGCLRGIGNKTMEVFAKEGANIWACCQREDAELEKQIQQLSEQFGVWIKPIYFDLTDPESIKLGLKSIMADKKPIDALVNIAGMTHNALFHMTSMNIMKTVFEVDFFSQMQISQFVTKLMARNKRGSVINISSIAGLDGNAGQLAYSAAKGALISATKTMAQELAASDIRVNAVAPGVIDTTMTRSLSDVVKAGLIQPCELKRLGTDEEVANTIVFLASDLSSFVTGQVIRVDGGIG</sequence>
<dbReference type="InterPro" id="IPR036291">
    <property type="entry name" value="NAD(P)-bd_dom_sf"/>
</dbReference>
<dbReference type="FunFam" id="3.40.50.720:FF:000173">
    <property type="entry name" value="3-oxoacyl-[acyl-carrier protein] reductase"/>
    <property type="match status" value="1"/>
</dbReference>
<dbReference type="AlphaFoldDB" id="L0FCC6"/>
<dbReference type="STRING" id="871963.Desdi_3194"/>
<keyword evidence="3" id="KW-0443">Lipid metabolism</keyword>
<dbReference type="PRINTS" id="PR00081">
    <property type="entry name" value="GDHRDH"/>
</dbReference>
<dbReference type="SUPFAM" id="SSF51735">
    <property type="entry name" value="NAD(P)-binding Rossmann-fold domains"/>
    <property type="match status" value="1"/>
</dbReference>
<dbReference type="OrthoDB" id="9803333at2"/>
<evidence type="ECO:0008006" key="6">
    <source>
        <dbReference type="Google" id="ProtNLM"/>
    </source>
</evidence>
<dbReference type="HOGENOM" id="CLU_010194_1_2_9"/>
<dbReference type="Gene3D" id="3.40.50.720">
    <property type="entry name" value="NAD(P)-binding Rossmann-like Domain"/>
    <property type="match status" value="1"/>
</dbReference>
<evidence type="ECO:0000256" key="1">
    <source>
        <dbReference type="ARBA" id="ARBA00006484"/>
    </source>
</evidence>
<dbReference type="EMBL" id="CP003344">
    <property type="protein sequence ID" value="AGA70588.1"/>
    <property type="molecule type" value="Genomic_DNA"/>
</dbReference>
<keyword evidence="3" id="KW-0753">Steroid metabolism</keyword>
<dbReference type="GO" id="GO:0016491">
    <property type="term" value="F:oxidoreductase activity"/>
    <property type="evidence" value="ECO:0007669"/>
    <property type="project" value="UniProtKB-KW"/>
</dbReference>
<dbReference type="eggNOG" id="COG1028">
    <property type="taxonomic scope" value="Bacteria"/>
</dbReference>
<proteinExistence type="inferred from homology"/>
<keyword evidence="5" id="KW-1185">Reference proteome</keyword>
<reference evidence="5" key="1">
    <citation type="submission" date="2012-02" db="EMBL/GenBank/DDBJ databases">
        <title>Complete sequence of Desulfitobacterium dichloroeliminans LMG P-21439.</title>
        <authorList>
            <person name="Lucas S."/>
            <person name="Han J."/>
            <person name="Lapidus A."/>
            <person name="Cheng J.-F."/>
            <person name="Goodwin L."/>
            <person name="Pitluck S."/>
            <person name="Peters L."/>
            <person name="Ovchinnikova G."/>
            <person name="Teshima H."/>
            <person name="Detter J.C."/>
            <person name="Han C."/>
            <person name="Tapia R."/>
            <person name="Land M."/>
            <person name="Hauser L."/>
            <person name="Kyrpides N."/>
            <person name="Ivanova N."/>
            <person name="Pagani I."/>
            <person name="Kruse T."/>
            <person name="de Vos W.M."/>
            <person name="Boon N."/>
            <person name="Smidt H."/>
            <person name="Woyke T."/>
        </authorList>
    </citation>
    <scope>NUCLEOTIDE SEQUENCE [LARGE SCALE GENOMIC DNA]</scope>
    <source>
        <strain evidence="5">LMG P-21439 / DCA1</strain>
    </source>
</reference>
<dbReference type="InterPro" id="IPR050259">
    <property type="entry name" value="SDR"/>
</dbReference>
<name>L0FCC6_DESDL</name>